<feature type="transmembrane region" description="Helical" evidence="1">
    <location>
        <begin position="29"/>
        <end position="49"/>
    </location>
</feature>
<name>A0ABY8IU77_9BACI</name>
<evidence type="ECO:0000313" key="2">
    <source>
        <dbReference type="EMBL" id="WFT73637.1"/>
    </source>
</evidence>
<organism evidence="2 3">
    <name type="scientific">Halobacillus naozhouensis</name>
    <dbReference type="NCBI Taxonomy" id="554880"/>
    <lineage>
        <taxon>Bacteria</taxon>
        <taxon>Bacillati</taxon>
        <taxon>Bacillota</taxon>
        <taxon>Bacilli</taxon>
        <taxon>Bacillales</taxon>
        <taxon>Bacillaceae</taxon>
        <taxon>Halobacillus</taxon>
    </lineage>
</organism>
<reference evidence="2 3" key="1">
    <citation type="submission" date="2023-04" db="EMBL/GenBank/DDBJ databases">
        <title>Genome sequence of Halobacillus naozhouensis KACC 21980.</title>
        <authorList>
            <person name="Kim S."/>
            <person name="Heo J."/>
            <person name="Kwon S.-W."/>
        </authorList>
    </citation>
    <scope>NUCLEOTIDE SEQUENCE [LARGE SCALE GENOMIC DNA]</scope>
    <source>
        <strain evidence="2 3">KCTC 13234</strain>
    </source>
</reference>
<feature type="transmembrane region" description="Helical" evidence="1">
    <location>
        <begin position="6"/>
        <end position="22"/>
    </location>
</feature>
<keyword evidence="3" id="KW-1185">Reference proteome</keyword>
<feature type="transmembrane region" description="Helical" evidence="1">
    <location>
        <begin position="94"/>
        <end position="113"/>
    </location>
</feature>
<evidence type="ECO:0000313" key="3">
    <source>
        <dbReference type="Proteomes" id="UP001221597"/>
    </source>
</evidence>
<dbReference type="EMBL" id="CP121671">
    <property type="protein sequence ID" value="WFT73637.1"/>
    <property type="molecule type" value="Genomic_DNA"/>
</dbReference>
<feature type="transmembrane region" description="Helical" evidence="1">
    <location>
        <begin position="61"/>
        <end position="82"/>
    </location>
</feature>
<keyword evidence="1" id="KW-1133">Transmembrane helix</keyword>
<keyword evidence="1" id="KW-0812">Transmembrane</keyword>
<evidence type="ECO:0000256" key="1">
    <source>
        <dbReference type="SAM" id="Phobius"/>
    </source>
</evidence>
<protein>
    <recommendedName>
        <fullName evidence="4">YesK-like protein</fullName>
    </recommendedName>
</protein>
<accession>A0ABY8IU77</accession>
<dbReference type="RefSeq" id="WP_283075644.1">
    <property type="nucleotide sequence ID" value="NZ_CP121671.1"/>
</dbReference>
<proteinExistence type="predicted"/>
<evidence type="ECO:0008006" key="4">
    <source>
        <dbReference type="Google" id="ProtNLM"/>
    </source>
</evidence>
<sequence>MFTIVFFGLFFGLIIFVFTLIASKKKGKFYLAPIVTFLTSLGVTAYGFIKVRGFEGMAYGFLGAGIFSVAVLGTILLPFISSKMNDKQLGKRDKGILVALPLVLFATIGLVLYTDDNYWVINEGFTPYDNQEENESLDSYYRISTISEGKKQIHVSLGEKYVGKDVEVEKVKVIGNTEVTLKLVDGGKSNKTPYIQIGVDQIVEPLKVQTTEGDVIHSQLERLP</sequence>
<gene>
    <name evidence="2" type="ORF">P9989_14825</name>
</gene>
<dbReference type="Proteomes" id="UP001221597">
    <property type="component" value="Chromosome"/>
</dbReference>
<keyword evidence="1" id="KW-0472">Membrane</keyword>